<gene>
    <name evidence="1" type="ORF">UFOVP112_453</name>
</gene>
<organism evidence="1">
    <name type="scientific">uncultured Caudovirales phage</name>
    <dbReference type="NCBI Taxonomy" id="2100421"/>
    <lineage>
        <taxon>Viruses</taxon>
        <taxon>Duplodnaviria</taxon>
        <taxon>Heunggongvirae</taxon>
        <taxon>Uroviricota</taxon>
        <taxon>Caudoviricetes</taxon>
        <taxon>Peduoviridae</taxon>
        <taxon>Maltschvirus</taxon>
        <taxon>Maltschvirus maltsch</taxon>
    </lineage>
</organism>
<sequence>MSDLEKLHFKIGLAGTHWNKRPIYSAIVNDALILTREVETPSGEVFFIEFDANVVEGSATLKIRLENKDWTDTIQNEDKTEILKDMMLHIKSVEIDEIDIGNMIYTKTLFVGDDPERPELDMCIDMGWNGTWTLTFESPFYLWLLENI</sequence>
<accession>A0A6J5L5W0</accession>
<reference evidence="1" key="1">
    <citation type="submission" date="2020-04" db="EMBL/GenBank/DDBJ databases">
        <authorList>
            <person name="Chiriac C."/>
            <person name="Salcher M."/>
            <person name="Ghai R."/>
            <person name="Kavagutti S V."/>
        </authorList>
    </citation>
    <scope>NUCLEOTIDE SEQUENCE</scope>
</reference>
<proteinExistence type="predicted"/>
<dbReference type="EMBL" id="LR796233">
    <property type="protein sequence ID" value="CAB4129355.1"/>
    <property type="molecule type" value="Genomic_DNA"/>
</dbReference>
<evidence type="ECO:0000313" key="1">
    <source>
        <dbReference type="EMBL" id="CAB4129355.1"/>
    </source>
</evidence>
<protein>
    <submittedName>
        <fullName evidence="1">Uncharacterized protein</fullName>
    </submittedName>
</protein>
<name>A0A6J5L5W0_9CAUD</name>